<dbReference type="InterPro" id="IPR002974">
    <property type="entry name" value="Cyt_P450_E_CYP52_ascomycetes"/>
</dbReference>
<dbReference type="InterPro" id="IPR036396">
    <property type="entry name" value="Cyt_P450_sf"/>
</dbReference>
<dbReference type="GO" id="GO:0005506">
    <property type="term" value="F:iron ion binding"/>
    <property type="evidence" value="ECO:0007669"/>
    <property type="project" value="InterPro"/>
</dbReference>
<dbReference type="PANTHER" id="PTHR24287">
    <property type="entry name" value="P450, PUTATIVE (EUROFUNG)-RELATED"/>
    <property type="match status" value="1"/>
</dbReference>
<dbReference type="PRINTS" id="PR01239">
    <property type="entry name" value="EP450IICYP52"/>
</dbReference>
<evidence type="ECO:0000256" key="3">
    <source>
        <dbReference type="ARBA" id="ARBA00022723"/>
    </source>
</evidence>
<evidence type="ECO:0000313" key="8">
    <source>
        <dbReference type="EMBL" id="KAJ5350598.1"/>
    </source>
</evidence>
<name>A0A9W9QYU2_PENBR</name>
<evidence type="ECO:0008006" key="10">
    <source>
        <dbReference type="Google" id="ProtNLM"/>
    </source>
</evidence>
<proteinExistence type="inferred from homology"/>
<comment type="caution">
    <text evidence="8">The sequence shown here is derived from an EMBL/GenBank/DDBJ whole genome shotgun (WGS) entry which is preliminary data.</text>
</comment>
<evidence type="ECO:0000256" key="5">
    <source>
        <dbReference type="ARBA" id="ARBA00023004"/>
    </source>
</evidence>
<evidence type="ECO:0000256" key="2">
    <source>
        <dbReference type="ARBA" id="ARBA00010617"/>
    </source>
</evidence>
<evidence type="ECO:0000256" key="6">
    <source>
        <dbReference type="ARBA" id="ARBA00023033"/>
    </source>
</evidence>
<evidence type="ECO:0000256" key="1">
    <source>
        <dbReference type="ARBA" id="ARBA00001971"/>
    </source>
</evidence>
<evidence type="ECO:0000256" key="7">
    <source>
        <dbReference type="RuleBase" id="RU000461"/>
    </source>
</evidence>
<evidence type="ECO:0000313" key="9">
    <source>
        <dbReference type="Proteomes" id="UP001148299"/>
    </source>
</evidence>
<keyword evidence="5 7" id="KW-0408">Iron</keyword>
<accession>A0A9W9QYU2</accession>
<dbReference type="Proteomes" id="UP001148299">
    <property type="component" value="Unassembled WGS sequence"/>
</dbReference>
<keyword evidence="4 7" id="KW-0560">Oxidoreductase</keyword>
<dbReference type="InterPro" id="IPR001128">
    <property type="entry name" value="Cyt_P450"/>
</dbReference>
<dbReference type="PANTHER" id="PTHR24287:SF18">
    <property type="entry name" value="CYTOCHROME P450 MONOOXYGENASE APDE-RELATED"/>
    <property type="match status" value="1"/>
</dbReference>
<dbReference type="SUPFAM" id="SSF48264">
    <property type="entry name" value="Cytochrome P450"/>
    <property type="match status" value="1"/>
</dbReference>
<dbReference type="AlphaFoldDB" id="A0A9W9QYU2"/>
<dbReference type="InterPro" id="IPR017972">
    <property type="entry name" value="Cyt_P450_CS"/>
</dbReference>
<dbReference type="GO" id="GO:0043386">
    <property type="term" value="P:mycotoxin biosynthetic process"/>
    <property type="evidence" value="ECO:0007669"/>
    <property type="project" value="UniProtKB-ARBA"/>
</dbReference>
<keyword evidence="6 7" id="KW-0503">Monooxygenase</keyword>
<dbReference type="CDD" id="cd11063">
    <property type="entry name" value="CYP52"/>
    <property type="match status" value="1"/>
</dbReference>
<dbReference type="Pfam" id="PF00067">
    <property type="entry name" value="p450"/>
    <property type="match status" value="1"/>
</dbReference>
<keyword evidence="3 7" id="KW-0479">Metal-binding</keyword>
<reference evidence="8" key="2">
    <citation type="journal article" date="2023" name="IMA Fungus">
        <title>Comparative genomic study of the Penicillium genus elucidates a diverse pangenome and 15 lateral gene transfer events.</title>
        <authorList>
            <person name="Petersen C."/>
            <person name="Sorensen T."/>
            <person name="Nielsen M.R."/>
            <person name="Sondergaard T.E."/>
            <person name="Sorensen J.L."/>
            <person name="Fitzpatrick D.A."/>
            <person name="Frisvad J.C."/>
            <person name="Nielsen K.L."/>
        </authorList>
    </citation>
    <scope>NUCLEOTIDE SEQUENCE</scope>
    <source>
        <strain evidence="8">IBT 35675</strain>
    </source>
</reference>
<keyword evidence="7" id="KW-0349">Heme</keyword>
<dbReference type="GO" id="GO:0020037">
    <property type="term" value="F:heme binding"/>
    <property type="evidence" value="ECO:0007669"/>
    <property type="project" value="InterPro"/>
</dbReference>
<reference evidence="8" key="1">
    <citation type="submission" date="2022-12" db="EMBL/GenBank/DDBJ databases">
        <authorList>
            <person name="Petersen C."/>
        </authorList>
    </citation>
    <scope>NUCLEOTIDE SEQUENCE</scope>
    <source>
        <strain evidence="8">IBT 35675</strain>
    </source>
</reference>
<organism evidence="8 9">
    <name type="scientific">Penicillium brevicompactum</name>
    <dbReference type="NCBI Taxonomy" id="5074"/>
    <lineage>
        <taxon>Eukaryota</taxon>
        <taxon>Fungi</taxon>
        <taxon>Dikarya</taxon>
        <taxon>Ascomycota</taxon>
        <taxon>Pezizomycotina</taxon>
        <taxon>Eurotiomycetes</taxon>
        <taxon>Eurotiomycetidae</taxon>
        <taxon>Eurotiales</taxon>
        <taxon>Aspergillaceae</taxon>
        <taxon>Penicillium</taxon>
    </lineage>
</organism>
<evidence type="ECO:0000256" key="4">
    <source>
        <dbReference type="ARBA" id="ARBA00023002"/>
    </source>
</evidence>
<comment type="cofactor">
    <cofactor evidence="1">
        <name>heme</name>
        <dbReference type="ChEBI" id="CHEBI:30413"/>
    </cofactor>
</comment>
<dbReference type="PRINTS" id="PR00385">
    <property type="entry name" value="P450"/>
</dbReference>
<protein>
    <recommendedName>
        <fullName evidence="10">Cytochrome P450</fullName>
    </recommendedName>
</protein>
<gene>
    <name evidence="8" type="ORF">N7541_008325</name>
</gene>
<comment type="similarity">
    <text evidence="2 7">Belongs to the cytochrome P450 family.</text>
</comment>
<dbReference type="InterPro" id="IPR047146">
    <property type="entry name" value="Cyt_P450_E_CYP52_fungi"/>
</dbReference>
<dbReference type="GO" id="GO:0016712">
    <property type="term" value="F:oxidoreductase activity, acting on paired donors, with incorporation or reduction of molecular oxygen, reduced flavin or flavoprotein as one donor, and incorporation of one atom of oxygen"/>
    <property type="evidence" value="ECO:0007669"/>
    <property type="project" value="InterPro"/>
</dbReference>
<dbReference type="Gene3D" id="1.10.630.10">
    <property type="entry name" value="Cytochrome P450"/>
    <property type="match status" value="1"/>
</dbReference>
<dbReference type="PROSITE" id="PS00086">
    <property type="entry name" value="CYTOCHROME_P450"/>
    <property type="match status" value="1"/>
</dbReference>
<keyword evidence="9" id="KW-1185">Reference proteome</keyword>
<sequence>MFHVAALLGFGALVIVLKYITQSIHHRKQAKAWGCKPVRRSPDILGISTFLNHNKAISEKRWPEFLEHEYNLHGTTHQETLLGQTVLATSDPENLKAILSTQFKDFCVGPRYGQFYPLAGAGVFTLDGAPWSHARAQLRPQFSRDQVTDLSILEEHVTNFVNLVPKDRSAFDIQPLFFMFTLDASSHFLLGESIGCMLPSSTKTGVLSKCAVRDAKGFAHALDGSLDYLAKRSRAHHLYWLINPKEFRDMSKQVQEVFEYYVHAALEAKGNSDNKDGRYTFLRGLVADSDDPKKIRDALMSLMVAGRDTTASMLASTFFYLARYQNIWSRLRREIIELFGDVNFPKVEITHARLKDLRYLQCVLNEVLRMQPAVPFNTRTATRDTTLPVGGGVDGRSPIYLRKGENLTYCVYSMHRRKDLWGQDANEFRPERWEENPKRGWEFLPFNGGPRVCIGQQYAITEVGYVVVRLLQHFDTLESADPHPRMEPVKECTITLSHALGVPVRLYSSKEIN</sequence>
<dbReference type="EMBL" id="JAPZBR010000006">
    <property type="protein sequence ID" value="KAJ5350598.1"/>
    <property type="molecule type" value="Genomic_DNA"/>
</dbReference>